<dbReference type="Proteomes" id="UP000640509">
    <property type="component" value="Unassembled WGS sequence"/>
</dbReference>
<dbReference type="Pfam" id="PF07007">
    <property type="entry name" value="LprI"/>
    <property type="match status" value="1"/>
</dbReference>
<evidence type="ECO:0000313" key="4">
    <source>
        <dbReference type="Proteomes" id="UP000640509"/>
    </source>
</evidence>
<feature type="chain" id="PRO_5046416158" description="Lysozyme inhibitor LprI-like N-terminal domain-containing protein" evidence="1">
    <location>
        <begin position="26"/>
        <end position="166"/>
    </location>
</feature>
<reference evidence="4" key="1">
    <citation type="journal article" date="2019" name="Int. J. Syst. Evol. Microbiol.">
        <title>The Global Catalogue of Microorganisms (GCM) 10K type strain sequencing project: providing services to taxonomists for standard genome sequencing and annotation.</title>
        <authorList>
            <consortium name="The Broad Institute Genomics Platform"/>
            <consortium name="The Broad Institute Genome Sequencing Center for Infectious Disease"/>
            <person name="Wu L."/>
            <person name="Ma J."/>
        </authorList>
    </citation>
    <scope>NUCLEOTIDE SEQUENCE [LARGE SCALE GENOMIC DNA]</scope>
    <source>
        <strain evidence="4">CGMCC 1.15419</strain>
    </source>
</reference>
<keyword evidence="4" id="KW-1185">Reference proteome</keyword>
<accession>A0ABQ1VNU1</accession>
<dbReference type="InterPro" id="IPR009739">
    <property type="entry name" value="LprI-like_N"/>
</dbReference>
<feature type="domain" description="Lysozyme inhibitor LprI-like N-terminal" evidence="2">
    <location>
        <begin position="77"/>
        <end position="154"/>
    </location>
</feature>
<dbReference type="EMBL" id="BMIV01000030">
    <property type="protein sequence ID" value="GGF80765.1"/>
    <property type="molecule type" value="Genomic_DNA"/>
</dbReference>
<gene>
    <name evidence="3" type="ORF">GCM10011402_36700</name>
</gene>
<dbReference type="Gene3D" id="1.20.1270.180">
    <property type="match status" value="1"/>
</dbReference>
<comment type="caution">
    <text evidence="3">The sequence shown here is derived from an EMBL/GenBank/DDBJ whole genome shotgun (WGS) entry which is preliminary data.</text>
</comment>
<evidence type="ECO:0000313" key="3">
    <source>
        <dbReference type="EMBL" id="GGF80765.1"/>
    </source>
</evidence>
<sequence>MPLSAPMRIALALPIALWLVLPALAGDSSGLDPALIDQCLADASTDGGRLDCAGVGQESCLAYAEAEHGDVDVVARQLNCLDAEWQVWETRLTETYDRLKATEDERGAEHVDALVKMERDWIAFRDARCAYDRIINTSSPVAEAKCKLNETARQMILLMAYQRGRA</sequence>
<proteinExistence type="predicted"/>
<keyword evidence="1" id="KW-0732">Signal</keyword>
<name>A0ABQ1VNU1_9RHOB</name>
<evidence type="ECO:0000259" key="2">
    <source>
        <dbReference type="Pfam" id="PF07007"/>
    </source>
</evidence>
<dbReference type="RefSeq" id="WP_188717139.1">
    <property type="nucleotide sequence ID" value="NZ_BMIV01000030.1"/>
</dbReference>
<feature type="signal peptide" evidence="1">
    <location>
        <begin position="1"/>
        <end position="25"/>
    </location>
</feature>
<organism evidence="3 4">
    <name type="scientific">Paracoccus acridae</name>
    <dbReference type="NCBI Taxonomy" id="1795310"/>
    <lineage>
        <taxon>Bacteria</taxon>
        <taxon>Pseudomonadati</taxon>
        <taxon>Pseudomonadota</taxon>
        <taxon>Alphaproteobacteria</taxon>
        <taxon>Rhodobacterales</taxon>
        <taxon>Paracoccaceae</taxon>
        <taxon>Paracoccus</taxon>
    </lineage>
</organism>
<protein>
    <recommendedName>
        <fullName evidence="2">Lysozyme inhibitor LprI-like N-terminal domain-containing protein</fullName>
    </recommendedName>
</protein>
<evidence type="ECO:0000256" key="1">
    <source>
        <dbReference type="SAM" id="SignalP"/>
    </source>
</evidence>